<organism evidence="3 4">
    <name type="scientific">Corallococcus soli</name>
    <dbReference type="NCBI Taxonomy" id="2710757"/>
    <lineage>
        <taxon>Bacteria</taxon>
        <taxon>Pseudomonadati</taxon>
        <taxon>Myxococcota</taxon>
        <taxon>Myxococcia</taxon>
        <taxon>Myxococcales</taxon>
        <taxon>Cystobacterineae</taxon>
        <taxon>Myxococcaceae</taxon>
        <taxon>Corallococcus</taxon>
    </lineage>
</organism>
<dbReference type="RefSeq" id="WP_193349811.1">
    <property type="nucleotide sequence ID" value="NZ_CBCSIP010000016.1"/>
</dbReference>
<gene>
    <name evidence="3" type="ORF">G4177_19415</name>
</gene>
<dbReference type="InterPro" id="IPR050583">
    <property type="entry name" value="Mycobacterial_A85_antigen"/>
</dbReference>
<evidence type="ECO:0000259" key="1">
    <source>
        <dbReference type="PROSITE" id="PS50206"/>
    </source>
</evidence>
<proteinExistence type="predicted"/>
<dbReference type="InterPro" id="IPR000801">
    <property type="entry name" value="Esterase-like"/>
</dbReference>
<dbReference type="PANTHER" id="PTHR48098:SF6">
    <property type="entry name" value="FERRI-BACILLIBACTIN ESTERASE BESA"/>
    <property type="match status" value="1"/>
</dbReference>
<sequence length="521" mass="55826">MASSSPPRHFRPGLLLILALAALWGCRHSDSQVPAGQPFSDVQFDLTVPPETPVDAAIFLTGPSATFGGPEGPGLEMVYQGGRVFSLKARLPKGTAFTYAVRMTAPVARVALDAAGVPEADRTVTVHENEENVALSVERFGPAEGETGARTVFIVKTPDITPRDATVWLSGNQPELGNWNGAEVALSRAVDNAHAGAVTFPVGSALEFKVTRGSWETVEKSDTGAEVANHTFTTGAGFERVSVVVGGWADLSTPPPVDPTLTGDVRYLRAVTPTDATLKPRDVIVWLPPGYEADTQRRYPVLYLHDGQNLMDVATAFAGEWNVDETAQALVQAGEVEPLILVGVYNTSDRIAEYTPVPFPPEYPDAGRADAYGQFLIHELKPRIDAEFRTKPGPESTGLAGSSLGGLVTLSLGLKHPGVFSRLGVMSPSVWWADRDIVRTVEALGSKPALRIWEDIGTNEGTGSQAETVEDAQALRDALVARGWVLDTDLKYTVVQGGQHNEAAWSARFGDVLRFLFPPVP</sequence>
<evidence type="ECO:0000259" key="2">
    <source>
        <dbReference type="PROSITE" id="PS51166"/>
    </source>
</evidence>
<keyword evidence="4" id="KW-1185">Reference proteome</keyword>
<comment type="caution">
    <text evidence="3">The sequence shown here is derived from an EMBL/GenBank/DDBJ whole genome shotgun (WGS) entry which is preliminary data.</text>
</comment>
<dbReference type="Gene3D" id="2.60.40.10">
    <property type="entry name" value="Immunoglobulins"/>
    <property type="match status" value="1"/>
</dbReference>
<dbReference type="PANTHER" id="PTHR48098">
    <property type="entry name" value="ENTEROCHELIN ESTERASE-RELATED"/>
    <property type="match status" value="1"/>
</dbReference>
<dbReference type="SUPFAM" id="SSF53474">
    <property type="entry name" value="alpha/beta-Hydrolases"/>
    <property type="match status" value="1"/>
</dbReference>
<dbReference type="Gene3D" id="3.40.50.1820">
    <property type="entry name" value="alpha/beta hydrolase"/>
    <property type="match status" value="1"/>
</dbReference>
<feature type="domain" description="Rhodanese" evidence="1">
    <location>
        <begin position="236"/>
        <end position="259"/>
    </location>
</feature>
<dbReference type="SUPFAM" id="SSF49452">
    <property type="entry name" value="Starch-binding domain-like"/>
    <property type="match status" value="1"/>
</dbReference>
<evidence type="ECO:0000313" key="4">
    <source>
        <dbReference type="Proteomes" id="UP001516472"/>
    </source>
</evidence>
<reference evidence="3 4" key="1">
    <citation type="submission" date="2020-02" db="EMBL/GenBank/DDBJ databases">
        <authorList>
            <person name="Babadi Z.K."/>
            <person name="Risdian C."/>
            <person name="Ebrahimipour G.H."/>
            <person name="Wink J."/>
        </authorList>
    </citation>
    <scope>NUCLEOTIDE SEQUENCE [LARGE SCALE GENOMIC DNA]</scope>
    <source>
        <strain evidence="3 4">ZKHCc1 1396</strain>
    </source>
</reference>
<accession>A0ABR9PR42</accession>
<protein>
    <submittedName>
        <fullName evidence="3">Carbohydrate esterase</fullName>
    </submittedName>
</protein>
<dbReference type="PROSITE" id="PS51166">
    <property type="entry name" value="CBM20"/>
    <property type="match status" value="1"/>
</dbReference>
<dbReference type="InterPro" id="IPR029058">
    <property type="entry name" value="AB_hydrolase_fold"/>
</dbReference>
<name>A0ABR9PR42_9BACT</name>
<dbReference type="Proteomes" id="UP001516472">
    <property type="component" value="Unassembled WGS sequence"/>
</dbReference>
<dbReference type="InterPro" id="IPR002044">
    <property type="entry name" value="CBM20"/>
</dbReference>
<dbReference type="Pfam" id="PF00686">
    <property type="entry name" value="CBM_20"/>
    <property type="match status" value="1"/>
</dbReference>
<evidence type="ECO:0000313" key="3">
    <source>
        <dbReference type="EMBL" id="MBE4750339.1"/>
    </source>
</evidence>
<dbReference type="InterPro" id="IPR001763">
    <property type="entry name" value="Rhodanese-like_dom"/>
</dbReference>
<dbReference type="InterPro" id="IPR013783">
    <property type="entry name" value="Ig-like_fold"/>
</dbReference>
<dbReference type="InterPro" id="IPR013784">
    <property type="entry name" value="Carb-bd-like_fold"/>
</dbReference>
<dbReference type="Pfam" id="PF00756">
    <property type="entry name" value="Esterase"/>
    <property type="match status" value="1"/>
</dbReference>
<dbReference type="PROSITE" id="PS50206">
    <property type="entry name" value="RHODANESE_3"/>
    <property type="match status" value="1"/>
</dbReference>
<dbReference type="EMBL" id="JAAIYO010000005">
    <property type="protein sequence ID" value="MBE4750339.1"/>
    <property type="molecule type" value="Genomic_DNA"/>
</dbReference>
<dbReference type="SMART" id="SM01065">
    <property type="entry name" value="CBM_2"/>
    <property type="match status" value="1"/>
</dbReference>
<feature type="domain" description="CBM20" evidence="2">
    <location>
        <begin position="143"/>
        <end position="250"/>
    </location>
</feature>